<feature type="compositionally biased region" description="Low complexity" evidence="4">
    <location>
        <begin position="638"/>
        <end position="650"/>
    </location>
</feature>
<evidence type="ECO:0000259" key="5">
    <source>
        <dbReference type="PROSITE" id="PS50102"/>
    </source>
</evidence>
<feature type="region of interest" description="Disordered" evidence="4">
    <location>
        <begin position="629"/>
        <end position="789"/>
    </location>
</feature>
<reference evidence="6" key="1">
    <citation type="submission" date="2022-03" db="EMBL/GenBank/DDBJ databases">
        <title>Draft genome sequence of Aduncisulcus paluster, a free-living microaerophilic Fornicata.</title>
        <authorList>
            <person name="Yuyama I."/>
            <person name="Kume K."/>
            <person name="Tamura T."/>
            <person name="Inagaki Y."/>
            <person name="Hashimoto T."/>
        </authorList>
    </citation>
    <scope>NUCLEOTIDE SEQUENCE</scope>
    <source>
        <strain evidence="6">NY0171</strain>
    </source>
</reference>
<dbReference type="PANTHER" id="PTHR24012">
    <property type="entry name" value="RNA BINDING PROTEIN"/>
    <property type="match status" value="1"/>
</dbReference>
<keyword evidence="1" id="KW-0677">Repeat</keyword>
<evidence type="ECO:0000313" key="6">
    <source>
        <dbReference type="EMBL" id="GKT33126.1"/>
    </source>
</evidence>
<proteinExistence type="predicted"/>
<feature type="compositionally biased region" description="Low complexity" evidence="4">
    <location>
        <begin position="751"/>
        <end position="779"/>
    </location>
</feature>
<dbReference type="InterPro" id="IPR035979">
    <property type="entry name" value="RBD_domain_sf"/>
</dbReference>
<feature type="region of interest" description="Disordered" evidence="4">
    <location>
        <begin position="951"/>
        <end position="986"/>
    </location>
</feature>
<dbReference type="PROSITE" id="PS50102">
    <property type="entry name" value="RRM"/>
    <property type="match status" value="2"/>
</dbReference>
<evidence type="ECO:0000256" key="3">
    <source>
        <dbReference type="PROSITE-ProRule" id="PRU00176"/>
    </source>
</evidence>
<dbReference type="Pfam" id="PF00076">
    <property type="entry name" value="RRM_1"/>
    <property type="match status" value="2"/>
</dbReference>
<feature type="compositionally biased region" description="Low complexity" evidence="4">
    <location>
        <begin position="706"/>
        <end position="737"/>
    </location>
</feature>
<dbReference type="Proteomes" id="UP001057375">
    <property type="component" value="Unassembled WGS sequence"/>
</dbReference>
<dbReference type="EMBL" id="BQXS01010147">
    <property type="protein sequence ID" value="GKT33126.1"/>
    <property type="molecule type" value="Genomic_DNA"/>
</dbReference>
<evidence type="ECO:0000256" key="4">
    <source>
        <dbReference type="SAM" id="MobiDB-lite"/>
    </source>
</evidence>
<sequence length="1195" mass="131417">MIDSDITIEELHVNTYLGLEFSNPSLINSYPIRIGLVDVDPFQSCKSGKSSFARLLAGLLPHKATKASDLDHSYSPTQLSKNVYSIYFYISTKKFKKIPFNIIIFDVSSIAARSFPFLKDDLYCSHILCCVFSMTDKITVQNEDKLREKMKSFVKTMRKTKMTSVKALKKKTIQEKKETHGKSSRTRPTSTPSALSFTVPVMSSVCMVMTHSDKILEHTTTESEIESISEYIAIQEEDKRIKGLHSDVSDEKKVAVDVSKLWVGPLPSDYCEKDIIDIFSKYGHCTVSFIKDKEGKKRGSCFVHFTDPTIADTVLKTTKGKVNIPELRQPLRLRPALDTKSENSGFKLFIGMIPLSVDEEQLRTLFQRFGSILDVAILRDSVGVSKASGFVKFFDREGSERAISNLHNTYAFPESTHPLVVRTAYTREERDGVRRKKKMKQQSHQTKSYHPQYTTILPKIYDTIHSMGYGGHPAYPHVTAQYHPAHPNPIPHMNPSLMMGHPHVIPPLGVGDISTQPGDPRSGIPFGMHPDSRHPAYPHVTAQYHPAHPNPIPHMNPSLMMGHPHVIPPLGVGDISTQPGDPRSGIPFGMHPDSRAYPTHEIPFQPSGTGYPRDHPHQMHSMQVLHDQYPPTHDLQRSPSLTSSMSSASSERLPIMSRMGPQLSSHPAHASTGMGYTHPSTSSYMSGPSQHMGPMMGSHPSNIDMSHPSSRSGSASGSLTNSSPSTHHGSSPSSTPPVCDTGNPPVGQYASRSASFSRSHSYSMSPSVSSSRHSASPSRGGYIDGIIAPMTSQGPVPHVIGASSLSIEQGHEDLIHETTIIDSHPLETLNNTSAPNVTVSSQQHPRGHSHSFPGEPQTTSSDSSTSSSGSSLPPAMPFTFPLPPVPRAHPDIPSHENGLQNEYGAPLLRFEPGSSVSHSSFHAPPPIFPSQGQPPSQFHYGIHHHPAHLPRNPSDYHSDAHGQSYSVYPSHGANGRIQHQQPQSKSGMMALRIPPTPDMFLMPLDKTSVKQTKYHQIDMELVRKPLTREGDYSSSYDGRSSESAHLSNNRSITSTEHFDLIQSKQPSSTQVIQKRSKSQHTDRPRISLPHHEDKPVVPSSSNSSSSSIIFAKKDDTITLDSDKGLQQNNNSQQHHDISPKTAQELVSSVSFDVKVQHGLPLFPGKALESSEDHPSSCDVPTSPCIIKLNSGEESL</sequence>
<organism evidence="6 7">
    <name type="scientific">Aduncisulcus paluster</name>
    <dbReference type="NCBI Taxonomy" id="2918883"/>
    <lineage>
        <taxon>Eukaryota</taxon>
        <taxon>Metamonada</taxon>
        <taxon>Carpediemonas-like organisms</taxon>
        <taxon>Aduncisulcus</taxon>
    </lineage>
</organism>
<feature type="compositionally biased region" description="Low complexity" evidence="4">
    <location>
        <begin position="1032"/>
        <end position="1043"/>
    </location>
</feature>
<feature type="compositionally biased region" description="Polar residues" evidence="4">
    <location>
        <begin position="1062"/>
        <end position="1073"/>
    </location>
</feature>
<dbReference type="InterPro" id="IPR012677">
    <property type="entry name" value="Nucleotide-bd_a/b_plait_sf"/>
</dbReference>
<feature type="region of interest" description="Disordered" evidence="4">
    <location>
        <begin position="914"/>
        <end position="937"/>
    </location>
</feature>
<feature type="region of interest" description="Disordered" evidence="4">
    <location>
        <begin position="1029"/>
        <end position="1108"/>
    </location>
</feature>
<feature type="compositionally biased region" description="Polar residues" evidence="4">
    <location>
        <begin position="678"/>
        <end position="689"/>
    </location>
</feature>
<name>A0ABQ5KMJ0_9EUKA</name>
<accession>A0ABQ5KMJ0</accession>
<gene>
    <name evidence="6" type="ORF">ADUPG1_007129</name>
</gene>
<feature type="region of interest" description="Disordered" evidence="4">
    <location>
        <begin position="172"/>
        <end position="195"/>
    </location>
</feature>
<evidence type="ECO:0000313" key="7">
    <source>
        <dbReference type="Proteomes" id="UP001057375"/>
    </source>
</evidence>
<dbReference type="CDD" id="cd00590">
    <property type="entry name" value="RRM_SF"/>
    <property type="match status" value="1"/>
</dbReference>
<dbReference type="InterPro" id="IPR000504">
    <property type="entry name" value="RRM_dom"/>
</dbReference>
<feature type="compositionally biased region" description="Basic and acidic residues" evidence="4">
    <location>
        <begin position="1079"/>
        <end position="1095"/>
    </location>
</feature>
<keyword evidence="7" id="KW-1185">Reference proteome</keyword>
<feature type="domain" description="RRM" evidence="5">
    <location>
        <begin position="346"/>
        <end position="426"/>
    </location>
</feature>
<feature type="compositionally biased region" description="Pro residues" evidence="4">
    <location>
        <begin position="874"/>
        <end position="887"/>
    </location>
</feature>
<feature type="compositionally biased region" description="Polar residues" evidence="4">
    <location>
        <begin position="977"/>
        <end position="986"/>
    </location>
</feature>
<feature type="region of interest" description="Disordered" evidence="4">
    <location>
        <begin position="429"/>
        <end position="448"/>
    </location>
</feature>
<evidence type="ECO:0000256" key="1">
    <source>
        <dbReference type="ARBA" id="ARBA00022737"/>
    </source>
</evidence>
<comment type="caution">
    <text evidence="6">The sequence shown here is derived from an EMBL/GenBank/DDBJ whole genome shotgun (WGS) entry which is preliminary data.</text>
</comment>
<feature type="compositionally biased region" description="Polar residues" evidence="4">
    <location>
        <begin position="828"/>
        <end position="844"/>
    </location>
</feature>
<keyword evidence="2 3" id="KW-0694">RNA-binding</keyword>
<feature type="compositionally biased region" description="Polar residues" evidence="4">
    <location>
        <begin position="1044"/>
        <end position="1055"/>
    </location>
</feature>
<evidence type="ECO:0000256" key="2">
    <source>
        <dbReference type="ARBA" id="ARBA00022884"/>
    </source>
</evidence>
<dbReference type="SUPFAM" id="SSF54928">
    <property type="entry name" value="RNA-binding domain, RBD"/>
    <property type="match status" value="1"/>
</dbReference>
<dbReference type="Gene3D" id="3.30.70.330">
    <property type="match status" value="2"/>
</dbReference>
<feature type="compositionally biased region" description="Basic and acidic residues" evidence="4">
    <location>
        <begin position="172"/>
        <end position="181"/>
    </location>
</feature>
<dbReference type="SMART" id="SM00360">
    <property type="entry name" value="RRM"/>
    <property type="match status" value="2"/>
</dbReference>
<protein>
    <recommendedName>
        <fullName evidence="5">RRM domain-containing protein</fullName>
    </recommendedName>
</protein>
<feature type="domain" description="RRM" evidence="5">
    <location>
        <begin position="259"/>
        <end position="338"/>
    </location>
</feature>
<feature type="compositionally biased region" description="Low complexity" evidence="4">
    <location>
        <begin position="858"/>
        <end position="873"/>
    </location>
</feature>
<feature type="region of interest" description="Disordered" evidence="4">
    <location>
        <begin position="826"/>
        <end position="893"/>
    </location>
</feature>